<accession>A0A974XF22</accession>
<dbReference type="AlphaFoldDB" id="A0A974XF22"/>
<keyword evidence="5" id="KW-0808">Transferase</keyword>
<sequence length="377" mass="43133">MDNCMGIIDFNNIEENFGKLCKSRPMAMLPFGGRYRLADFFLSNMVDHDINNIGVFTGTKIRSVMDHMGSGKPWDLNRRFKGLFIFPPLFDEEKNGGYGDLQQFFNNDEFFARSTEDNIFLSNTNMLVKIDMERAYKHFKETDADVTLICKRVKDPNGKFINCEKIKKDDNGCVKSVGANLGTEEEFDLYVGSLFIKKEVYRQLVREAIEEGNARYLRDALLRGINKYKFNCFEHVGHIESIRNVKNYFDANMNLLEPEIYNEMFFKYGIVYTKNQDEPSTFYKENAVVKNSLIANGCTLDGSVQNSILFRGVKIGKNAIVKNSVIMQKTVIGENAVIVNAILDKYVTVEDGVEIIGNHTVPYVVEKDMVISKEAQR</sequence>
<dbReference type="Pfam" id="PF00483">
    <property type="entry name" value="NTP_transferase"/>
    <property type="match status" value="1"/>
</dbReference>
<dbReference type="Pfam" id="PF24894">
    <property type="entry name" value="Hexapep_GlmU"/>
    <property type="match status" value="1"/>
</dbReference>
<reference evidence="5" key="1">
    <citation type="submission" date="2021-03" db="EMBL/GenBank/DDBJ databases">
        <title>Alkalibacter marinus sp. nov., isolated from tidal flat sediment.</title>
        <authorList>
            <person name="Namirimu T."/>
            <person name="Yang J.-A."/>
            <person name="Yang S.-H."/>
            <person name="Kim Y.-J."/>
            <person name="Kwon K.K."/>
        </authorList>
    </citation>
    <scope>NUCLEOTIDE SEQUENCE</scope>
    <source>
        <strain evidence="5">ES005</strain>
    </source>
</reference>
<dbReference type="RefSeq" id="WP_207299979.1">
    <property type="nucleotide sequence ID" value="NZ_CP071444.1"/>
</dbReference>
<evidence type="ECO:0000259" key="3">
    <source>
        <dbReference type="Pfam" id="PF00483"/>
    </source>
</evidence>
<proteinExistence type="inferred from homology"/>
<protein>
    <submittedName>
        <fullName evidence="5">Glucose-1-phosphate adenylyltransferase subunit GlgD</fullName>
        <ecNumber evidence="5">2.7.7.27</ecNumber>
    </submittedName>
</protein>
<dbReference type="Gene3D" id="3.90.550.10">
    <property type="entry name" value="Spore Coat Polysaccharide Biosynthesis Protein SpsA, Chain A"/>
    <property type="match status" value="1"/>
</dbReference>
<dbReference type="SUPFAM" id="SSF53448">
    <property type="entry name" value="Nucleotide-diphospho-sugar transferases"/>
    <property type="match status" value="1"/>
</dbReference>
<dbReference type="GO" id="GO:0008878">
    <property type="term" value="F:glucose-1-phosphate adenylyltransferase activity"/>
    <property type="evidence" value="ECO:0007669"/>
    <property type="project" value="UniProtKB-EC"/>
</dbReference>
<dbReference type="PANTHER" id="PTHR43523:SF6">
    <property type="entry name" value="GLYCOGEN BIOSYNTHESIS PROTEIN GLGD"/>
    <property type="match status" value="1"/>
</dbReference>
<feature type="domain" description="Glucose-1-phosphate adenylyltransferase/Bifunctional protein GlmU-like C-terminal hexapeptide" evidence="4">
    <location>
        <begin position="285"/>
        <end position="355"/>
    </location>
</feature>
<evidence type="ECO:0000313" key="6">
    <source>
        <dbReference type="Proteomes" id="UP000663499"/>
    </source>
</evidence>
<comment type="similarity">
    <text evidence="1">Belongs to the bacterial/plant glucose-1-phosphate adenylyltransferase family.</text>
</comment>
<dbReference type="Gene3D" id="2.160.10.10">
    <property type="entry name" value="Hexapeptide repeat proteins"/>
    <property type="match status" value="1"/>
</dbReference>
<evidence type="ECO:0000313" key="5">
    <source>
        <dbReference type="EMBL" id="QSX08638.1"/>
    </source>
</evidence>
<keyword evidence="5" id="KW-0548">Nucleotidyltransferase</keyword>
<dbReference type="EMBL" id="CP071444">
    <property type="protein sequence ID" value="QSX08638.1"/>
    <property type="molecule type" value="Genomic_DNA"/>
</dbReference>
<dbReference type="InterPro" id="IPR056818">
    <property type="entry name" value="GlmU/GlgC-like_hexapep"/>
</dbReference>
<dbReference type="SUPFAM" id="SSF51161">
    <property type="entry name" value="Trimeric LpxA-like enzymes"/>
    <property type="match status" value="1"/>
</dbReference>
<evidence type="ECO:0000259" key="4">
    <source>
        <dbReference type="Pfam" id="PF24894"/>
    </source>
</evidence>
<dbReference type="InterPro" id="IPR005835">
    <property type="entry name" value="NTP_transferase_dom"/>
</dbReference>
<feature type="domain" description="Nucleotidyl transferase" evidence="3">
    <location>
        <begin position="21"/>
        <end position="156"/>
    </location>
</feature>
<dbReference type="InterPro" id="IPR011831">
    <property type="entry name" value="ADP-Glc_PPase"/>
</dbReference>
<dbReference type="NCBIfam" id="TIGR02092">
    <property type="entry name" value="glgD"/>
    <property type="match status" value="1"/>
</dbReference>
<keyword evidence="6" id="KW-1185">Reference proteome</keyword>
<dbReference type="InterPro" id="IPR029044">
    <property type="entry name" value="Nucleotide-diphossugar_trans"/>
</dbReference>
<gene>
    <name evidence="5" type="primary">glgD</name>
    <name evidence="5" type="ORF">J0B03_00665</name>
</gene>
<dbReference type="InterPro" id="IPR011832">
    <property type="entry name" value="GlgDAde_trans"/>
</dbReference>
<evidence type="ECO:0000256" key="1">
    <source>
        <dbReference type="ARBA" id="ARBA00010443"/>
    </source>
</evidence>
<name>A0A974XF22_9FIRM</name>
<dbReference type="CDD" id="cd04651">
    <property type="entry name" value="LbH_G1P_AT_C"/>
    <property type="match status" value="1"/>
</dbReference>
<keyword evidence="2" id="KW-0320">Glycogen biosynthesis</keyword>
<dbReference type="GO" id="GO:0005978">
    <property type="term" value="P:glycogen biosynthetic process"/>
    <property type="evidence" value="ECO:0007669"/>
    <property type="project" value="UniProtKB-KW"/>
</dbReference>
<dbReference type="EC" id="2.7.7.27" evidence="5"/>
<dbReference type="KEGG" id="alka:J0B03_00665"/>
<organism evidence="5 6">
    <name type="scientific">Alkalibacter rhizosphaerae</name>
    <dbReference type="NCBI Taxonomy" id="2815577"/>
    <lineage>
        <taxon>Bacteria</taxon>
        <taxon>Bacillati</taxon>
        <taxon>Bacillota</taxon>
        <taxon>Clostridia</taxon>
        <taxon>Eubacteriales</taxon>
        <taxon>Eubacteriaceae</taxon>
        <taxon>Alkalibacter</taxon>
    </lineage>
</organism>
<evidence type="ECO:0000256" key="2">
    <source>
        <dbReference type="ARBA" id="ARBA00023056"/>
    </source>
</evidence>
<dbReference type="InterPro" id="IPR011004">
    <property type="entry name" value="Trimer_LpxA-like_sf"/>
</dbReference>
<dbReference type="Proteomes" id="UP000663499">
    <property type="component" value="Chromosome"/>
</dbReference>
<dbReference type="PANTHER" id="PTHR43523">
    <property type="entry name" value="GLUCOSE-1-PHOSPHATE ADENYLYLTRANSFERASE-RELATED"/>
    <property type="match status" value="1"/>
</dbReference>